<dbReference type="InterPro" id="IPR039564">
    <property type="entry name" value="Peptidase_C39-like"/>
</dbReference>
<dbReference type="PROSITE" id="PS51820">
    <property type="entry name" value="PA14"/>
    <property type="match status" value="1"/>
</dbReference>
<keyword evidence="4" id="KW-1185">Reference proteome</keyword>
<dbReference type="SUPFAM" id="SSF56988">
    <property type="entry name" value="Anthrax protective antigen"/>
    <property type="match status" value="1"/>
</dbReference>
<evidence type="ECO:0000259" key="2">
    <source>
        <dbReference type="PROSITE" id="PS51820"/>
    </source>
</evidence>
<dbReference type="OrthoDB" id="134735at2"/>
<dbReference type="SMART" id="SM00060">
    <property type="entry name" value="FN3"/>
    <property type="match status" value="1"/>
</dbReference>
<dbReference type="Gene3D" id="3.90.70.10">
    <property type="entry name" value="Cysteine proteinases"/>
    <property type="match status" value="1"/>
</dbReference>
<dbReference type="eggNOG" id="COG3209">
    <property type="taxonomic scope" value="Bacteria"/>
</dbReference>
<dbReference type="Pfam" id="PF13529">
    <property type="entry name" value="Peptidase_C39_2"/>
    <property type="match status" value="1"/>
</dbReference>
<dbReference type="InterPro" id="IPR013783">
    <property type="entry name" value="Ig-like_fold"/>
</dbReference>
<gene>
    <name evidence="3" type="ORF">OSCT_1833</name>
</gene>
<organism evidence="3 4">
    <name type="scientific">Oscillochloris trichoides DG-6</name>
    <dbReference type="NCBI Taxonomy" id="765420"/>
    <lineage>
        <taxon>Bacteria</taxon>
        <taxon>Bacillati</taxon>
        <taxon>Chloroflexota</taxon>
        <taxon>Chloroflexia</taxon>
        <taxon>Chloroflexales</taxon>
        <taxon>Chloroflexineae</taxon>
        <taxon>Oscillochloridaceae</taxon>
        <taxon>Oscillochloris</taxon>
    </lineage>
</organism>
<dbReference type="Gene3D" id="2.60.40.10">
    <property type="entry name" value="Immunoglobulins"/>
    <property type="match status" value="2"/>
</dbReference>
<evidence type="ECO:0000313" key="3">
    <source>
        <dbReference type="EMBL" id="EFO80305.1"/>
    </source>
</evidence>
<dbReference type="PROSITE" id="PS50853">
    <property type="entry name" value="FN3"/>
    <property type="match status" value="1"/>
</dbReference>
<protein>
    <submittedName>
        <fullName evidence="3">Fibronectin type III domain-containing protein</fullName>
    </submittedName>
</protein>
<dbReference type="STRING" id="765420.OSCT_1833"/>
<comment type="caution">
    <text evidence="3">The sequence shown here is derived from an EMBL/GenBank/DDBJ whole genome shotgun (WGS) entry which is preliminary data.</text>
</comment>
<dbReference type="Pfam" id="PF16158">
    <property type="entry name" value="N_BRCA1_IG"/>
    <property type="match status" value="1"/>
</dbReference>
<dbReference type="InterPro" id="IPR032350">
    <property type="entry name" value="Nbr1_FW"/>
</dbReference>
<dbReference type="Gene3D" id="2.60.120.380">
    <property type="match status" value="1"/>
</dbReference>
<dbReference type="InterPro" id="IPR037524">
    <property type="entry name" value="PA14/GLEYA"/>
</dbReference>
<dbReference type="CDD" id="cd00063">
    <property type="entry name" value="FN3"/>
    <property type="match status" value="1"/>
</dbReference>
<dbReference type="AlphaFoldDB" id="E1IET2"/>
<evidence type="ECO:0000259" key="1">
    <source>
        <dbReference type="PROSITE" id="PS50853"/>
    </source>
</evidence>
<accession>E1IET2</accession>
<evidence type="ECO:0000313" key="4">
    <source>
        <dbReference type="Proteomes" id="UP000054010"/>
    </source>
</evidence>
<dbReference type="HOGENOM" id="CLU_391210_0_0_0"/>
<dbReference type="Proteomes" id="UP000054010">
    <property type="component" value="Unassembled WGS sequence"/>
</dbReference>
<dbReference type="Pfam" id="PF07691">
    <property type="entry name" value="PA14"/>
    <property type="match status" value="1"/>
</dbReference>
<dbReference type="EMBL" id="ADVR01000073">
    <property type="protein sequence ID" value="EFO80305.1"/>
    <property type="molecule type" value="Genomic_DNA"/>
</dbReference>
<dbReference type="InterPro" id="IPR011658">
    <property type="entry name" value="PA14_dom"/>
</dbReference>
<feature type="domain" description="PA14" evidence="2">
    <location>
        <begin position="466"/>
        <end position="607"/>
    </location>
</feature>
<dbReference type="InterPro" id="IPR003961">
    <property type="entry name" value="FN3_dom"/>
</dbReference>
<proteinExistence type="predicted"/>
<dbReference type="SMART" id="SM00758">
    <property type="entry name" value="PA14"/>
    <property type="match status" value="1"/>
</dbReference>
<reference evidence="3 4" key="1">
    <citation type="journal article" date="2011" name="J. Bacteriol.">
        <title>Draft genome sequence of the anoxygenic filamentous phototrophic bacterium Oscillochloris trichoides subsp. DG-6.</title>
        <authorList>
            <person name="Kuznetsov B.B."/>
            <person name="Ivanovsky R.N."/>
            <person name="Keppen O.I."/>
            <person name="Sukhacheva M.V."/>
            <person name="Bumazhkin B.K."/>
            <person name="Patutina E.O."/>
            <person name="Beletsky A.V."/>
            <person name="Mardanov A.V."/>
            <person name="Baslerov R.V."/>
            <person name="Panteleeva A.N."/>
            <person name="Kolganova T.V."/>
            <person name="Ravin N.V."/>
            <person name="Skryabin K.G."/>
        </authorList>
    </citation>
    <scope>NUCLEOTIDE SEQUENCE [LARGE SCALE GENOMIC DNA]</scope>
    <source>
        <strain evidence="3 4">DG-6</strain>
    </source>
</reference>
<dbReference type="Pfam" id="PF00041">
    <property type="entry name" value="fn3"/>
    <property type="match status" value="1"/>
</dbReference>
<feature type="domain" description="Fibronectin type-III" evidence="1">
    <location>
        <begin position="601"/>
        <end position="691"/>
    </location>
</feature>
<name>E1IET2_9CHLR</name>
<dbReference type="eggNOG" id="COG4733">
    <property type="taxonomic scope" value="Bacteria"/>
</dbReference>
<sequence length="705" mass="77846">MNYSKRVFLFFIILSLILNSLSLFTQEVHASIIQTLPVPYMSQYTGATTENDDCGPSSVAMVLDAYNKRPPTILSNKLFIEDIRKKMSKSSGATSNNDRIVSLAAYGINSTAITGSDPLSEIKVALAQYKPVIARVNGRTLGRGYDGHAIVVIGFSGDGQSVYVHDPDNRNLTGWRVPGGATKTWPYDVFKDAVLAVSSPYGLIVEHQLPPSPFAGQSVAQSYQNTMMAGSTQTVQVQVKNIGTATWDSSTRIAPVPRDQASPFYDPATWQSTTRIMSAGSVAPGQTKVFEFVLRAPSTPGHYNLQFGFLQESVTWFSQPADGAISFQIHVTYPVGEGSSRAQLFRDAYNRKGGTPIFGYPTNSAHWWGDGSEHTVIKQDFQGGTVGNGAIIHDEKRDTPINSVPAYVIHGGIWQTYLNLGGWQSWLGPVTSDEFQNAAGQAQSNFRNGYIVWNNGNPQIVPWPEPIQGQWRAEYRNGGQANLHSYPTWVRNETSINYDWGTNTPGSGKWGVWGDHFSVRWTGQFSFVAGDYTFITTADDGIRVWIDGNLIIDRWEISSTEYRVSRTMTAGAHDIKVEYYDLEGAARAQFRWEPINRVPATPSNLRTGTTSQTSITLHWQDNATNEEGYKLYKWDGIAGNWILVANIGANTTQYTDTALTCASTYYYEVKAYNSSGESNTSGWIEVATSVCNASTYQVFLPLTLR</sequence>